<sequence length="496" mass="57467">MEEEEKGWKKGSIHFPVNFKNIDVVDAIPLKDLDRLLYILVSRDIATASVKYSLILSEKGQLIVLGSQFVDNILEYRTNEFCLSAMLASNDPFYNRPLRYECEYFQNHECGNKQYCKIIVPFDTLRLTDEREHLSTIKYHQNWKLQFELKCSAIVRSQGYVELRFNDESVFLRIEIAKKKSIYFKFGNKKGINDEILTCLDEWQKIEIQNSSGFWHIKIVTGQYKKKYTSIKKIFIGSDLVIPDENQRVEVHAKGSDIYLRSVYYFERLEPFILMLGEAYWFDHGCAFCNFKKVTSSDGFYRQDVKLDIPKAKWDRPRKFLDSSRALLLKDEIYFFGGLGGKMSDGRKIAKLTDCRIRETKYRLKYQYRRSRLSVVSFNREGRTLGMICFSNVIGDKFASFKNCETFDGQKTSVIESTAYDHKAGCLGLFKGNPTAIGNYLGSGDFNKIETPRGITETLTSDGWLRLNDHPRYPAYLSCVSMDEGLMTVGGQRKGF</sequence>
<accession>A0ABN7RQH3</accession>
<evidence type="ECO:0000313" key="2">
    <source>
        <dbReference type="Proteomes" id="UP001158576"/>
    </source>
</evidence>
<dbReference type="EMBL" id="OU015568">
    <property type="protein sequence ID" value="CAG5080369.1"/>
    <property type="molecule type" value="Genomic_DNA"/>
</dbReference>
<gene>
    <name evidence="1" type="ORF">OKIOD_LOCUS1117</name>
</gene>
<reference evidence="1 2" key="1">
    <citation type="submission" date="2021-04" db="EMBL/GenBank/DDBJ databases">
        <authorList>
            <person name="Bliznina A."/>
        </authorList>
    </citation>
    <scope>NUCLEOTIDE SEQUENCE [LARGE SCALE GENOMIC DNA]</scope>
</reference>
<evidence type="ECO:0000313" key="1">
    <source>
        <dbReference type="EMBL" id="CAG5080369.1"/>
    </source>
</evidence>
<protein>
    <submittedName>
        <fullName evidence="1">Oidioi.mRNA.OKI2018_I69.PAR.g9559.t1.cds</fullName>
    </submittedName>
</protein>
<keyword evidence="2" id="KW-1185">Reference proteome</keyword>
<organism evidence="1 2">
    <name type="scientific">Oikopleura dioica</name>
    <name type="common">Tunicate</name>
    <dbReference type="NCBI Taxonomy" id="34765"/>
    <lineage>
        <taxon>Eukaryota</taxon>
        <taxon>Metazoa</taxon>
        <taxon>Chordata</taxon>
        <taxon>Tunicata</taxon>
        <taxon>Appendicularia</taxon>
        <taxon>Copelata</taxon>
        <taxon>Oikopleuridae</taxon>
        <taxon>Oikopleura</taxon>
    </lineage>
</organism>
<proteinExistence type="predicted"/>
<dbReference type="Proteomes" id="UP001158576">
    <property type="component" value="Chromosome PAR"/>
</dbReference>
<name>A0ABN7RQH3_OIKDI</name>